<keyword evidence="2" id="KW-1185">Reference proteome</keyword>
<dbReference type="OrthoDB" id="1449607at2"/>
<sequence>MKKYFYLVFILHLTIGCKKIEKEPSKNTLNLNNSDSTITVNDNKKILSKIINSFHKAKKIVITEKTTIVDITQDTEQIEFGNFNYRLPCLDKETFDNFLLKNQSPVKIKGNFYTQKNIVILENQQINEVLKNSIYNGWKKFYETYGEEAQGLLTLSRIGFNKKKNKALLYYSNQSNNTNGGGYVLVFKKIKNDWEICSSTQVWIA</sequence>
<dbReference type="Proteomes" id="UP000467305">
    <property type="component" value="Unassembled WGS sequence"/>
</dbReference>
<dbReference type="EMBL" id="WAAU01000003">
    <property type="protein sequence ID" value="KAB1160496.1"/>
    <property type="molecule type" value="Genomic_DNA"/>
</dbReference>
<comment type="caution">
    <text evidence="1">The sequence shown here is derived from an EMBL/GenBank/DDBJ whole genome shotgun (WGS) entry which is preliminary data.</text>
</comment>
<evidence type="ECO:0000313" key="2">
    <source>
        <dbReference type="Proteomes" id="UP000467305"/>
    </source>
</evidence>
<dbReference type="RefSeq" id="WP_150898125.1">
    <property type="nucleotide sequence ID" value="NZ_WAAU01000003.1"/>
</dbReference>
<accession>A0A7J5AS87</accession>
<dbReference type="PROSITE" id="PS51257">
    <property type="entry name" value="PROKAR_LIPOPROTEIN"/>
    <property type="match status" value="1"/>
</dbReference>
<evidence type="ECO:0000313" key="1">
    <source>
        <dbReference type="EMBL" id="KAB1160496.1"/>
    </source>
</evidence>
<evidence type="ECO:0008006" key="3">
    <source>
        <dbReference type="Google" id="ProtNLM"/>
    </source>
</evidence>
<gene>
    <name evidence="1" type="ORF">F7018_01060</name>
</gene>
<protein>
    <recommendedName>
        <fullName evidence="3">Lipoprotein</fullName>
    </recommendedName>
</protein>
<organism evidence="1 2">
    <name type="scientific">Tenacibaculum aiptasiae</name>
    <dbReference type="NCBI Taxonomy" id="426481"/>
    <lineage>
        <taxon>Bacteria</taxon>
        <taxon>Pseudomonadati</taxon>
        <taxon>Bacteroidota</taxon>
        <taxon>Flavobacteriia</taxon>
        <taxon>Flavobacteriales</taxon>
        <taxon>Flavobacteriaceae</taxon>
        <taxon>Tenacibaculum</taxon>
    </lineage>
</organism>
<reference evidence="1 2" key="1">
    <citation type="submission" date="2019-09" db="EMBL/GenBank/DDBJ databases">
        <authorList>
            <person name="Cao W.R."/>
        </authorList>
    </citation>
    <scope>NUCLEOTIDE SEQUENCE [LARGE SCALE GENOMIC DNA]</scope>
    <source>
        <strain evidence="2">a4</strain>
    </source>
</reference>
<dbReference type="AlphaFoldDB" id="A0A7J5AS87"/>
<proteinExistence type="predicted"/>
<name>A0A7J5AS87_9FLAO</name>